<reference evidence="1 2" key="1">
    <citation type="submission" date="2009-10" db="EMBL/GenBank/DDBJ databases">
        <authorList>
            <person name="Weinstock G."/>
            <person name="Sodergren E."/>
            <person name="Clifton S."/>
            <person name="Fulton L."/>
            <person name="Fulton B."/>
            <person name="Courtney L."/>
            <person name="Fronick C."/>
            <person name="Harrison M."/>
            <person name="Strong C."/>
            <person name="Farmer C."/>
            <person name="Delahaunty K."/>
            <person name="Markovic C."/>
            <person name="Hall O."/>
            <person name="Minx P."/>
            <person name="Tomlinson C."/>
            <person name="Mitreva M."/>
            <person name="Nelson J."/>
            <person name="Hou S."/>
            <person name="Wollam A."/>
            <person name="Pepin K.H."/>
            <person name="Johnson M."/>
            <person name="Bhonagiri V."/>
            <person name="Nash W.E."/>
            <person name="Warren W."/>
            <person name="Chinwalla A."/>
            <person name="Mardis E.R."/>
            <person name="Wilson R.K."/>
        </authorList>
    </citation>
    <scope>NUCLEOTIDE SEQUENCE [LARGE SCALE GENOMIC DNA]</scope>
    <source>
        <strain evidence="1 2">ATCC 14685</strain>
    </source>
</reference>
<protein>
    <submittedName>
        <fullName evidence="1">Uncharacterized protein</fullName>
    </submittedName>
</protein>
<evidence type="ECO:0000313" key="1">
    <source>
        <dbReference type="EMBL" id="EEZ71709.1"/>
    </source>
</evidence>
<proteinExistence type="predicted"/>
<organism evidence="1 2">
    <name type="scientific">Neisseria cinerea ATCC 14685</name>
    <dbReference type="NCBI Taxonomy" id="546262"/>
    <lineage>
        <taxon>Bacteria</taxon>
        <taxon>Pseudomonadati</taxon>
        <taxon>Pseudomonadota</taxon>
        <taxon>Betaproteobacteria</taxon>
        <taxon>Neisseriales</taxon>
        <taxon>Neisseriaceae</taxon>
        <taxon>Neisseria</taxon>
    </lineage>
</organism>
<evidence type="ECO:0000313" key="2">
    <source>
        <dbReference type="Proteomes" id="UP000003294"/>
    </source>
</evidence>
<dbReference type="AlphaFoldDB" id="D0W2R2"/>
<dbReference type="EMBL" id="ACDY02000005">
    <property type="protein sequence ID" value="EEZ71709.1"/>
    <property type="molecule type" value="Genomic_DNA"/>
</dbReference>
<dbReference type="Proteomes" id="UP000003294">
    <property type="component" value="Unassembled WGS sequence"/>
</dbReference>
<gene>
    <name evidence="1" type="ORF">NEICINOT_03946</name>
</gene>
<dbReference type="STRING" id="546262.NEICINOT_03946"/>
<accession>D0W2R2</accession>
<comment type="caution">
    <text evidence="1">The sequence shown here is derived from an EMBL/GenBank/DDBJ whole genome shotgun (WGS) entry which is preliminary data.</text>
</comment>
<sequence>MTRKMRKRMLILISDNIPFTGFFTATKERNHENACCGSK</sequence>
<name>D0W2R2_NEICI</name>